<dbReference type="InterPro" id="IPR040184">
    <property type="entry name" value="Mcm10"/>
</dbReference>
<feature type="compositionally biased region" description="Basic and acidic residues" evidence="8">
    <location>
        <begin position="197"/>
        <end position="228"/>
    </location>
</feature>
<evidence type="ECO:0000313" key="12">
    <source>
        <dbReference type="Proteomes" id="UP000800200"/>
    </source>
</evidence>
<dbReference type="InterPro" id="IPR012340">
    <property type="entry name" value="NA-bd_OB-fold"/>
</dbReference>
<dbReference type="PANTHER" id="PTHR13454:SF11">
    <property type="entry name" value="PROTEIN MCM10 HOMOLOG"/>
    <property type="match status" value="1"/>
</dbReference>
<dbReference type="Proteomes" id="UP000800200">
    <property type="component" value="Unassembled WGS sequence"/>
</dbReference>
<proteinExistence type="inferred from homology"/>
<dbReference type="GO" id="GO:0043596">
    <property type="term" value="C:nuclear replication fork"/>
    <property type="evidence" value="ECO:0007669"/>
    <property type="project" value="TreeGrafter"/>
</dbReference>
<dbReference type="Pfam" id="PF09329">
    <property type="entry name" value="zf-primase"/>
    <property type="match status" value="1"/>
</dbReference>
<feature type="compositionally biased region" description="Polar residues" evidence="8">
    <location>
        <begin position="101"/>
        <end position="110"/>
    </location>
</feature>
<evidence type="ECO:0000256" key="3">
    <source>
        <dbReference type="ARBA" id="ARBA00022705"/>
    </source>
</evidence>
<feature type="compositionally biased region" description="Low complexity" evidence="8">
    <location>
        <begin position="123"/>
        <end position="135"/>
    </location>
</feature>
<name>A0A6A6DKR8_9PEZI</name>
<keyword evidence="7" id="KW-0539">Nucleus</keyword>
<keyword evidence="6" id="KW-0862">Zinc</keyword>
<keyword evidence="5" id="KW-0863">Zinc-finger</keyword>
<organism evidence="11 12">
    <name type="scientific">Zopfia rhizophila CBS 207.26</name>
    <dbReference type="NCBI Taxonomy" id="1314779"/>
    <lineage>
        <taxon>Eukaryota</taxon>
        <taxon>Fungi</taxon>
        <taxon>Dikarya</taxon>
        <taxon>Ascomycota</taxon>
        <taxon>Pezizomycotina</taxon>
        <taxon>Dothideomycetes</taxon>
        <taxon>Dothideomycetes incertae sedis</taxon>
        <taxon>Zopfiaceae</taxon>
        <taxon>Zopfia</taxon>
    </lineage>
</organism>
<feature type="region of interest" description="Disordered" evidence="8">
    <location>
        <begin position="403"/>
        <end position="423"/>
    </location>
</feature>
<keyword evidence="12" id="KW-1185">Reference proteome</keyword>
<comment type="subcellular location">
    <subcellularLocation>
        <location evidence="1">Nucleus</location>
    </subcellularLocation>
</comment>
<reference evidence="11" key="1">
    <citation type="journal article" date="2020" name="Stud. Mycol.">
        <title>101 Dothideomycetes genomes: a test case for predicting lifestyles and emergence of pathogens.</title>
        <authorList>
            <person name="Haridas S."/>
            <person name="Albert R."/>
            <person name="Binder M."/>
            <person name="Bloem J."/>
            <person name="Labutti K."/>
            <person name="Salamov A."/>
            <person name="Andreopoulos B."/>
            <person name="Baker S."/>
            <person name="Barry K."/>
            <person name="Bills G."/>
            <person name="Bluhm B."/>
            <person name="Cannon C."/>
            <person name="Castanera R."/>
            <person name="Culley D."/>
            <person name="Daum C."/>
            <person name="Ezra D."/>
            <person name="Gonzalez J."/>
            <person name="Henrissat B."/>
            <person name="Kuo A."/>
            <person name="Liang C."/>
            <person name="Lipzen A."/>
            <person name="Lutzoni F."/>
            <person name="Magnuson J."/>
            <person name="Mondo S."/>
            <person name="Nolan M."/>
            <person name="Ohm R."/>
            <person name="Pangilinan J."/>
            <person name="Park H.-J."/>
            <person name="Ramirez L."/>
            <person name="Alfaro M."/>
            <person name="Sun H."/>
            <person name="Tritt A."/>
            <person name="Yoshinaga Y."/>
            <person name="Zwiers L.-H."/>
            <person name="Turgeon B."/>
            <person name="Goodwin S."/>
            <person name="Spatafora J."/>
            <person name="Crous P."/>
            <person name="Grigoriev I."/>
        </authorList>
    </citation>
    <scope>NUCLEOTIDE SEQUENCE</scope>
    <source>
        <strain evidence="11">CBS 207.26</strain>
    </source>
</reference>
<dbReference type="InterPro" id="IPR055065">
    <property type="entry name" value="OB_MCM10"/>
</dbReference>
<sequence>MIVRESPKSGVKREPRNWPPKSPREALLSSPSGRRKYERQRERDSVSPSPSKRRPMSRGQLEDEEEDEETLELQLKAIEARLKLKRLQQVKARQATEDGDNNSIQTSSRPGTAAGSRRPELPRPQSAVQVPVSPVKNRRAPEEHKSPARVLLGIDKGLRAQDVSLKRAASYHARSNTRDASGSLSRTKATRGGAETPRVKSFSERIAESRNKEKEREEKQVRIAESRSTRFGLNNIEGLRSGASSRAGSSLSTGTRVSQEMPPPARKGSDLLKSRSIGDLRATSTPRPSSNLSARSDASQAPSTSTVSSRTSSSTLRTATTSKTSIESPSTHEENSEPSIFESFSGLHLNKREVPHNALTRTMDGKSIFTIPQLLKIVKSPTYDPPDVENDFVVMGVIASKSSPLNTKNSRRDQSTGKLDDDANQSSGKFMVIRLTDLKWELDLYLFDTGFSQFWKLSVGTLIAVLNPDIMPPRNRDTGKFSLKLTSSDDTVLEIGTARDLDFCHARRKDGKDCLQWIDGRKTEYCDFHVELAIEKSKRGRIEIATMAGVGKGPGVGRLGMFGGGGRGQGVRDDGLKREGRFHDRSIHETVYIAPRAGAAAKLLDEADDWNGGASRAELHRKRMAEKEKERELAKRLGEIGKGTGSDYMRMKGAATPCPPARDEPRVIEAPSTTQEKVDSLEDPLGLLRKKADDVSLSPVKRKRIASGKSTAGSNEPVGWSGAFKRGLLLSPKKDNKQTTLDKQFTRESSPAKKKARLLLPEKGIREPGRDSLGGLDVGLLAAMDDDDDDLDIV</sequence>
<feature type="domain" description="Zinc finger Mcm10/DnaG-type" evidence="9">
    <location>
        <begin position="496"/>
        <end position="541"/>
    </location>
</feature>
<dbReference type="AlphaFoldDB" id="A0A6A6DKR8"/>
<feature type="compositionally biased region" description="Basic and acidic residues" evidence="8">
    <location>
        <begin position="267"/>
        <end position="278"/>
    </location>
</feature>
<dbReference type="GO" id="GO:0008270">
    <property type="term" value="F:zinc ion binding"/>
    <property type="evidence" value="ECO:0007669"/>
    <property type="project" value="UniProtKB-KW"/>
</dbReference>
<feature type="compositionally biased region" description="Polar residues" evidence="8">
    <location>
        <begin position="738"/>
        <end position="749"/>
    </location>
</feature>
<feature type="region of interest" description="Disordered" evidence="8">
    <location>
        <begin position="89"/>
        <end position="150"/>
    </location>
</feature>
<dbReference type="GO" id="GO:0006270">
    <property type="term" value="P:DNA replication initiation"/>
    <property type="evidence" value="ECO:0007669"/>
    <property type="project" value="InterPro"/>
</dbReference>
<feature type="region of interest" description="Disordered" evidence="8">
    <location>
        <begin position="729"/>
        <end position="776"/>
    </location>
</feature>
<evidence type="ECO:0000259" key="9">
    <source>
        <dbReference type="Pfam" id="PF09329"/>
    </source>
</evidence>
<dbReference type="FunFam" id="2.40.50.140:FF:000174">
    <property type="entry name" value="DNA replication licensing factor mcm10"/>
    <property type="match status" value="1"/>
</dbReference>
<dbReference type="PANTHER" id="PTHR13454">
    <property type="entry name" value="PROTEIN MCM10 HOMOLOG"/>
    <property type="match status" value="1"/>
</dbReference>
<feature type="compositionally biased region" description="Basic and acidic residues" evidence="8">
    <location>
        <begin position="410"/>
        <end position="421"/>
    </location>
</feature>
<evidence type="ECO:0000256" key="7">
    <source>
        <dbReference type="ARBA" id="ARBA00023242"/>
    </source>
</evidence>
<feature type="domain" description="MCM10 OB-fold" evidence="10">
    <location>
        <begin position="344"/>
        <end position="487"/>
    </location>
</feature>
<feature type="compositionally biased region" description="Polar residues" evidence="8">
    <location>
        <begin position="282"/>
        <end position="302"/>
    </location>
</feature>
<dbReference type="Gene3D" id="2.40.50.140">
    <property type="entry name" value="Nucleic acid-binding proteins"/>
    <property type="match status" value="1"/>
</dbReference>
<feature type="compositionally biased region" description="Low complexity" evidence="8">
    <location>
        <begin position="303"/>
        <end position="325"/>
    </location>
</feature>
<dbReference type="Pfam" id="PF22379">
    <property type="entry name" value="OB_MCM10"/>
    <property type="match status" value="1"/>
</dbReference>
<feature type="compositionally biased region" description="Basic and acidic residues" evidence="8">
    <location>
        <begin position="1"/>
        <end position="16"/>
    </location>
</feature>
<protein>
    <submittedName>
        <fullName evidence="11">Uncharacterized protein</fullName>
    </submittedName>
</protein>
<feature type="compositionally biased region" description="Polar residues" evidence="8">
    <location>
        <begin position="178"/>
        <end position="187"/>
    </location>
</feature>
<dbReference type="EMBL" id="ML994672">
    <property type="protein sequence ID" value="KAF2178829.1"/>
    <property type="molecule type" value="Genomic_DNA"/>
</dbReference>
<evidence type="ECO:0000313" key="11">
    <source>
        <dbReference type="EMBL" id="KAF2178829.1"/>
    </source>
</evidence>
<dbReference type="GO" id="GO:0003697">
    <property type="term" value="F:single-stranded DNA binding"/>
    <property type="evidence" value="ECO:0007669"/>
    <property type="project" value="InterPro"/>
</dbReference>
<keyword evidence="4" id="KW-0479">Metal-binding</keyword>
<evidence type="ECO:0000256" key="2">
    <source>
        <dbReference type="ARBA" id="ARBA00009679"/>
    </source>
</evidence>
<evidence type="ECO:0000256" key="1">
    <source>
        <dbReference type="ARBA" id="ARBA00004123"/>
    </source>
</evidence>
<accession>A0A6A6DKR8</accession>
<evidence type="ECO:0000256" key="8">
    <source>
        <dbReference type="SAM" id="MobiDB-lite"/>
    </source>
</evidence>
<comment type="similarity">
    <text evidence="2">Belongs to the MCM10 family.</text>
</comment>
<evidence type="ECO:0000256" key="5">
    <source>
        <dbReference type="ARBA" id="ARBA00022771"/>
    </source>
</evidence>
<dbReference type="GO" id="GO:0003688">
    <property type="term" value="F:DNA replication origin binding"/>
    <property type="evidence" value="ECO:0007669"/>
    <property type="project" value="TreeGrafter"/>
</dbReference>
<evidence type="ECO:0000256" key="4">
    <source>
        <dbReference type="ARBA" id="ARBA00022723"/>
    </source>
</evidence>
<evidence type="ECO:0000259" key="10">
    <source>
        <dbReference type="Pfam" id="PF22379"/>
    </source>
</evidence>
<gene>
    <name evidence="11" type="ORF">K469DRAFT_731431</name>
</gene>
<keyword evidence="3" id="KW-0235">DNA replication</keyword>
<dbReference type="OrthoDB" id="202825at2759"/>
<feature type="compositionally biased region" description="Low complexity" evidence="8">
    <location>
        <begin position="238"/>
        <end position="255"/>
    </location>
</feature>
<dbReference type="InterPro" id="IPR015408">
    <property type="entry name" value="Znf_Mcm10/DnaG"/>
</dbReference>
<evidence type="ECO:0000256" key="6">
    <source>
        <dbReference type="ARBA" id="ARBA00022833"/>
    </source>
</evidence>
<feature type="compositionally biased region" description="Acidic residues" evidence="8">
    <location>
        <begin position="62"/>
        <end position="71"/>
    </location>
</feature>
<feature type="region of interest" description="Disordered" evidence="8">
    <location>
        <begin position="1"/>
        <end position="71"/>
    </location>
</feature>
<feature type="region of interest" description="Disordered" evidence="8">
    <location>
        <begin position="167"/>
        <end position="339"/>
    </location>
</feature>